<organism evidence="2 3">
    <name type="scientific">Gigaspora margarita</name>
    <dbReference type="NCBI Taxonomy" id="4874"/>
    <lineage>
        <taxon>Eukaryota</taxon>
        <taxon>Fungi</taxon>
        <taxon>Fungi incertae sedis</taxon>
        <taxon>Mucoromycota</taxon>
        <taxon>Glomeromycotina</taxon>
        <taxon>Glomeromycetes</taxon>
        <taxon>Diversisporales</taxon>
        <taxon>Gigasporaceae</taxon>
        <taxon>Gigaspora</taxon>
    </lineage>
</organism>
<feature type="coiled-coil region" evidence="1">
    <location>
        <begin position="52"/>
        <end position="79"/>
    </location>
</feature>
<feature type="non-terminal residue" evidence="2">
    <location>
        <position position="289"/>
    </location>
</feature>
<evidence type="ECO:0000256" key="1">
    <source>
        <dbReference type="SAM" id="Coils"/>
    </source>
</evidence>
<evidence type="ECO:0000313" key="2">
    <source>
        <dbReference type="EMBL" id="CAG8834745.1"/>
    </source>
</evidence>
<dbReference type="Proteomes" id="UP000789901">
    <property type="component" value="Unassembled WGS sequence"/>
</dbReference>
<sequence>MSKRTEDITRSTTANIYACVSNLAEITSKLSTSTQELTTKLLEFQIKQEKANTEFLTILDKIQNQIKKLENSKHSTELDYKLSQIANTIVLRERIHIKINQHLDWPKNKQKRKLSVAKNIGCEYVYNLEETSAAPYNRDVTEEYIKFFLRELKKNPKTCQHLLLDSNPSKLQENVIALHCSQRHCRKSVAQTKKASELTFSYPFKEVLKILQIDCTSPKISEDEAIRIIEQIDHAIRVDESGERISSQDKRYSSLANEIPKFKINKLPSWAVHRGAIHMSSSASSSSGS</sequence>
<keyword evidence="3" id="KW-1185">Reference proteome</keyword>
<comment type="caution">
    <text evidence="2">The sequence shown here is derived from an EMBL/GenBank/DDBJ whole genome shotgun (WGS) entry which is preliminary data.</text>
</comment>
<dbReference type="EMBL" id="CAJVQB010050063">
    <property type="protein sequence ID" value="CAG8834745.1"/>
    <property type="molecule type" value="Genomic_DNA"/>
</dbReference>
<evidence type="ECO:0000313" key="3">
    <source>
        <dbReference type="Proteomes" id="UP000789901"/>
    </source>
</evidence>
<keyword evidence="1" id="KW-0175">Coiled coil</keyword>
<reference evidence="2 3" key="1">
    <citation type="submission" date="2021-06" db="EMBL/GenBank/DDBJ databases">
        <authorList>
            <person name="Kallberg Y."/>
            <person name="Tangrot J."/>
            <person name="Rosling A."/>
        </authorList>
    </citation>
    <scope>NUCLEOTIDE SEQUENCE [LARGE SCALE GENOMIC DNA]</scope>
    <source>
        <strain evidence="2 3">120-4 pot B 10/14</strain>
    </source>
</reference>
<name>A0ABN7WLZ1_GIGMA</name>
<protein>
    <submittedName>
        <fullName evidence="2">39989_t:CDS:1</fullName>
    </submittedName>
</protein>
<proteinExistence type="predicted"/>
<gene>
    <name evidence="2" type="ORF">GMARGA_LOCUS32222</name>
</gene>
<accession>A0ABN7WLZ1</accession>